<dbReference type="EMBL" id="MT144688">
    <property type="protein sequence ID" value="QJH97496.1"/>
    <property type="molecule type" value="Genomic_DNA"/>
</dbReference>
<evidence type="ECO:0000313" key="1">
    <source>
        <dbReference type="EMBL" id="QJA51788.1"/>
    </source>
</evidence>
<organism evidence="1">
    <name type="scientific">viral metagenome</name>
    <dbReference type="NCBI Taxonomy" id="1070528"/>
    <lineage>
        <taxon>unclassified sequences</taxon>
        <taxon>metagenomes</taxon>
        <taxon>organismal metagenomes</taxon>
    </lineage>
</organism>
<name>A0A6H1ZW97_9ZZZZ</name>
<dbReference type="EMBL" id="MT144288">
    <property type="protein sequence ID" value="QJA51788.1"/>
    <property type="molecule type" value="Genomic_DNA"/>
</dbReference>
<evidence type="ECO:0000313" key="2">
    <source>
        <dbReference type="EMBL" id="QJH97496.1"/>
    </source>
</evidence>
<reference evidence="1" key="1">
    <citation type="submission" date="2020-03" db="EMBL/GenBank/DDBJ databases">
        <title>The deep terrestrial virosphere.</title>
        <authorList>
            <person name="Holmfeldt K."/>
            <person name="Nilsson E."/>
            <person name="Simone D."/>
            <person name="Lopez-Fernandez M."/>
            <person name="Wu X."/>
            <person name="de Brujin I."/>
            <person name="Lundin D."/>
            <person name="Andersson A."/>
            <person name="Bertilsson S."/>
            <person name="Dopson M."/>
        </authorList>
    </citation>
    <scope>NUCLEOTIDE SEQUENCE</scope>
    <source>
        <strain evidence="1">TM448A02298</strain>
        <strain evidence="2">TM448B01025</strain>
    </source>
</reference>
<protein>
    <submittedName>
        <fullName evidence="1">Uncharacterized protein</fullName>
    </submittedName>
</protein>
<accession>A0A6H1ZW97</accession>
<dbReference type="AlphaFoldDB" id="A0A6H1ZW97"/>
<sequence>MKIEIRKNFCETDDFVVGKRDNIKITLNELDIDLIRRKGFVTDTGYAGAKVTIIGETLKEVI</sequence>
<proteinExistence type="predicted"/>
<gene>
    <name evidence="1" type="ORF">TM448A02298_0012</name>
    <name evidence="2" type="ORF">TM448B01025_0030</name>
</gene>